<dbReference type="InterPro" id="IPR000182">
    <property type="entry name" value="GNAT_dom"/>
</dbReference>
<dbReference type="GO" id="GO:0005840">
    <property type="term" value="C:ribosome"/>
    <property type="evidence" value="ECO:0007669"/>
    <property type="project" value="UniProtKB-KW"/>
</dbReference>
<proteinExistence type="predicted"/>
<dbReference type="InterPro" id="IPR016181">
    <property type="entry name" value="Acyl_CoA_acyltransferase"/>
</dbReference>
<name>A0A1A5WZW8_9BURK</name>
<keyword evidence="4" id="KW-0689">Ribosomal protein</keyword>
<evidence type="ECO:0000313" key="4">
    <source>
        <dbReference type="EMBL" id="SEK13951.1"/>
    </source>
</evidence>
<comment type="caution">
    <text evidence="4">The sequence shown here is derived from an EMBL/GenBank/DDBJ whole genome shotgun (WGS) entry which is preliminary data.</text>
</comment>
<dbReference type="Gene3D" id="3.40.630.30">
    <property type="match status" value="1"/>
</dbReference>
<accession>A0A1A5WZW8</accession>
<dbReference type="Proteomes" id="UP000183529">
    <property type="component" value="Unassembled WGS sequence"/>
</dbReference>
<dbReference type="PROSITE" id="PS51186">
    <property type="entry name" value="GNAT"/>
    <property type="match status" value="1"/>
</dbReference>
<keyword evidence="2" id="KW-0012">Acyltransferase</keyword>
<dbReference type="PANTHER" id="PTHR43877:SF2">
    <property type="entry name" value="AMINOALKYLPHOSPHONATE N-ACETYLTRANSFERASE-RELATED"/>
    <property type="match status" value="1"/>
</dbReference>
<dbReference type="CDD" id="cd04301">
    <property type="entry name" value="NAT_SF"/>
    <property type="match status" value="1"/>
</dbReference>
<dbReference type="PANTHER" id="PTHR43877">
    <property type="entry name" value="AMINOALKYLPHOSPHONATE N-ACETYLTRANSFERASE-RELATED-RELATED"/>
    <property type="match status" value="1"/>
</dbReference>
<dbReference type="RefSeq" id="WP_065065819.1">
    <property type="nucleotide sequence ID" value="NZ_CADFGN010000019.1"/>
</dbReference>
<reference evidence="4 5" key="1">
    <citation type="submission" date="2016-10" db="EMBL/GenBank/DDBJ databases">
        <authorList>
            <person name="Varghese N."/>
            <person name="Submissions S."/>
        </authorList>
    </citation>
    <scope>NUCLEOTIDE SEQUENCE [LARGE SCALE GENOMIC DNA]</scope>
    <source>
        <strain evidence="4 5">LMG 22274</strain>
    </source>
</reference>
<gene>
    <name evidence="4" type="ORF">SAMN05216550_1267</name>
</gene>
<organism evidence="4 5">
    <name type="scientific">Paraburkholderia tropica</name>
    <dbReference type="NCBI Taxonomy" id="92647"/>
    <lineage>
        <taxon>Bacteria</taxon>
        <taxon>Pseudomonadati</taxon>
        <taxon>Pseudomonadota</taxon>
        <taxon>Betaproteobacteria</taxon>
        <taxon>Burkholderiales</taxon>
        <taxon>Burkholderiaceae</taxon>
        <taxon>Paraburkholderia</taxon>
    </lineage>
</organism>
<dbReference type="GO" id="GO:0016747">
    <property type="term" value="F:acyltransferase activity, transferring groups other than amino-acyl groups"/>
    <property type="evidence" value="ECO:0007669"/>
    <property type="project" value="InterPro"/>
</dbReference>
<keyword evidence="1" id="KW-0808">Transferase</keyword>
<dbReference type="EMBL" id="FNZM01000026">
    <property type="protein sequence ID" value="SEK13951.1"/>
    <property type="molecule type" value="Genomic_DNA"/>
</dbReference>
<dbReference type="OrthoDB" id="5355033at2"/>
<evidence type="ECO:0000313" key="5">
    <source>
        <dbReference type="Proteomes" id="UP000183529"/>
    </source>
</evidence>
<dbReference type="InterPro" id="IPR050832">
    <property type="entry name" value="Bact_Acetyltransf"/>
</dbReference>
<sequence length="161" mass="17956">MNDESVVVIVRREDPCTLDGRMLVDEAAACAALYAEDGGQARFCVDDVRSSRSAFVIARAVDGHAIGCGALRRLSFEVAELKRIYRRPEWRGVGALILTFLETAAHDLGYRRVVLQTREANRRAIAFYQRHGYTTTEPFGDYAGVGDARCFMKALPPPREM</sequence>
<dbReference type="SUPFAM" id="SSF55729">
    <property type="entry name" value="Acyl-CoA N-acyltransferases (Nat)"/>
    <property type="match status" value="1"/>
</dbReference>
<evidence type="ECO:0000256" key="2">
    <source>
        <dbReference type="ARBA" id="ARBA00023315"/>
    </source>
</evidence>
<evidence type="ECO:0000256" key="1">
    <source>
        <dbReference type="ARBA" id="ARBA00022679"/>
    </source>
</evidence>
<protein>
    <submittedName>
        <fullName evidence="4">Ribosomal protein S18 acetylase RimI</fullName>
    </submittedName>
</protein>
<keyword evidence="4" id="KW-0687">Ribonucleoprotein</keyword>
<dbReference type="AlphaFoldDB" id="A0A1A5WZW8"/>
<evidence type="ECO:0000259" key="3">
    <source>
        <dbReference type="PROSITE" id="PS51186"/>
    </source>
</evidence>
<feature type="domain" description="N-acetyltransferase" evidence="3">
    <location>
        <begin position="8"/>
        <end position="157"/>
    </location>
</feature>
<dbReference type="Pfam" id="PF00583">
    <property type="entry name" value="Acetyltransf_1"/>
    <property type="match status" value="1"/>
</dbReference>